<dbReference type="SUPFAM" id="SSF46955">
    <property type="entry name" value="Putative DNA-binding domain"/>
    <property type="match status" value="1"/>
</dbReference>
<gene>
    <name evidence="1" type="ORF">ABFW12_25725</name>
</gene>
<sequence length="68" mass="7464">MDDTAAVTPRYLNTALAAQYTSLSEDALRAHRSRGTGPRFSRIGHKTVLYSIADLDAWITAQRVEVAS</sequence>
<keyword evidence="2" id="KW-1185">Reference proteome</keyword>
<reference evidence="1 2" key="1">
    <citation type="submission" date="2024-04" db="EMBL/GenBank/DDBJ databases">
        <title>Genomic Markers of Mycobacteria.</title>
        <authorList>
            <person name="Soliman M.S."/>
            <person name="Elkholy A."/>
            <person name="Soliman N.S."/>
            <person name="Abbas A."/>
            <person name="Khayrat S."/>
            <person name="Shawky S."/>
        </authorList>
    </citation>
    <scope>NUCLEOTIDE SEQUENCE [LARGE SCALE GENOMIC DNA]</scope>
    <source>
        <strain evidence="1 2">Egy-CU-AM5</strain>
    </source>
</reference>
<dbReference type="EMBL" id="JBDLOU010000073">
    <property type="protein sequence ID" value="MEX3741634.1"/>
    <property type="molecule type" value="Genomic_DNA"/>
</dbReference>
<protein>
    <submittedName>
        <fullName evidence="1">DNA-binding protein</fullName>
    </submittedName>
</protein>
<dbReference type="InterPro" id="IPR009061">
    <property type="entry name" value="DNA-bd_dom_put_sf"/>
</dbReference>
<dbReference type="RefSeq" id="WP_368574015.1">
    <property type="nucleotide sequence ID" value="NZ_JBDLOU010000073.1"/>
</dbReference>
<dbReference type="GO" id="GO:0003677">
    <property type="term" value="F:DNA binding"/>
    <property type="evidence" value="ECO:0007669"/>
    <property type="project" value="UniProtKB-KW"/>
</dbReference>
<name>A0ABV3VJR5_9MYCO</name>
<evidence type="ECO:0000313" key="1">
    <source>
        <dbReference type="EMBL" id="MEX3741634.1"/>
    </source>
</evidence>
<comment type="caution">
    <text evidence="1">The sequence shown here is derived from an EMBL/GenBank/DDBJ whole genome shotgun (WGS) entry which is preliminary data.</text>
</comment>
<dbReference type="Proteomes" id="UP001558474">
    <property type="component" value="Unassembled WGS sequence"/>
</dbReference>
<proteinExistence type="predicted"/>
<evidence type="ECO:0000313" key="2">
    <source>
        <dbReference type="Proteomes" id="UP001558474"/>
    </source>
</evidence>
<accession>A0ABV3VJR5</accession>
<keyword evidence="1" id="KW-0238">DNA-binding</keyword>
<organism evidence="1 2">
    <name type="scientific">Mycolicibacterium porcinum</name>
    <dbReference type="NCBI Taxonomy" id="39693"/>
    <lineage>
        <taxon>Bacteria</taxon>
        <taxon>Bacillati</taxon>
        <taxon>Actinomycetota</taxon>
        <taxon>Actinomycetes</taxon>
        <taxon>Mycobacteriales</taxon>
        <taxon>Mycobacteriaceae</taxon>
        <taxon>Mycolicibacterium</taxon>
    </lineage>
</organism>